<dbReference type="InterPro" id="IPR003593">
    <property type="entry name" value="AAA+_ATPase"/>
</dbReference>
<feature type="non-terminal residue" evidence="7">
    <location>
        <position position="1"/>
    </location>
</feature>
<dbReference type="GO" id="GO:0034605">
    <property type="term" value="P:cellular response to heat"/>
    <property type="evidence" value="ECO:0007669"/>
    <property type="project" value="TreeGrafter"/>
</dbReference>
<dbReference type="InterPro" id="IPR003959">
    <property type="entry name" value="ATPase_AAA_core"/>
</dbReference>
<evidence type="ECO:0000313" key="8">
    <source>
        <dbReference type="Proteomes" id="UP000034324"/>
    </source>
</evidence>
<dbReference type="Pfam" id="PF10431">
    <property type="entry name" value="ClpB_D2-small"/>
    <property type="match status" value="1"/>
</dbReference>
<protein>
    <submittedName>
        <fullName evidence="7">ATPase with chaperone activity, ATP-binding subunit</fullName>
    </submittedName>
</protein>
<dbReference type="GO" id="GO:0016887">
    <property type="term" value="F:ATP hydrolysis activity"/>
    <property type="evidence" value="ECO:0007669"/>
    <property type="project" value="InterPro"/>
</dbReference>
<proteinExistence type="predicted"/>
<dbReference type="EMBL" id="LBVC01000063">
    <property type="protein sequence ID" value="KKQ76724.1"/>
    <property type="molecule type" value="Genomic_DNA"/>
</dbReference>
<organism evidence="7 8">
    <name type="scientific">Candidatus Daviesbacteria bacterium GW2011_GWF2_38_6</name>
    <dbReference type="NCBI Taxonomy" id="1618432"/>
    <lineage>
        <taxon>Bacteria</taxon>
        <taxon>Candidatus Daviesiibacteriota</taxon>
    </lineage>
</organism>
<evidence type="ECO:0000256" key="3">
    <source>
        <dbReference type="ARBA" id="ARBA00022840"/>
    </source>
</evidence>
<sequence>SGIKTQGDLAERIKNVFEEVEYAQNVIIVIEEIHNLGLGEAGTSFNLYSLMSPYLESDGFQFIATTETENYSRILEKQGSFARLFRKIELSPATEEETLEVLVDRAITVERKNKIKISLVALKEAVKLAQKLIHDRVLPDSAISVLKEAQTKAVNGWVTKNIVREVVSQFVKVPLSDLGTADKSKLLNLEAEIHGRLIDQEQAVKAVADTLRRSVTGLREENRPIGSFLFVGPTGVGKTELAKTLSDVYFKQEGAFIRFDMSEYQNPESVARLIGASGEGGQLTELVRNRPYALLLLDEFEKADPKILTLFLQVLEDGRLTDGAGRTVNFENTIIIVTSNAGSLSIAQGLSNGKNLEQIDKEVNEELLKVFKPELVNRFDEVVIFKPLSPEDLQKIVGIKLAGLQKQLKEKGFLVEFDDGLIAELGKQGFDPVLGARPLRRLIQDTLESKLSRLILENKLVKGQTFKAGAELL</sequence>
<gene>
    <name evidence="7" type="ORF">US99_C0063G0011</name>
</gene>
<name>A0A0G0MSS0_9BACT</name>
<accession>A0A0G0MSS0</accession>
<evidence type="ECO:0000256" key="4">
    <source>
        <dbReference type="ARBA" id="ARBA00023186"/>
    </source>
</evidence>
<dbReference type="GO" id="GO:0005737">
    <property type="term" value="C:cytoplasm"/>
    <property type="evidence" value="ECO:0007669"/>
    <property type="project" value="TreeGrafter"/>
</dbReference>
<dbReference type="CDD" id="cd19499">
    <property type="entry name" value="RecA-like_ClpB_Hsp104-like"/>
    <property type="match status" value="1"/>
</dbReference>
<dbReference type="InterPro" id="IPR041546">
    <property type="entry name" value="ClpA/ClpB_AAA_lid"/>
</dbReference>
<keyword evidence="4" id="KW-0143">Chaperone</keyword>
<dbReference type="Gene3D" id="1.10.8.60">
    <property type="match status" value="2"/>
</dbReference>
<evidence type="ECO:0000259" key="6">
    <source>
        <dbReference type="SMART" id="SM01086"/>
    </source>
</evidence>
<dbReference type="PANTHER" id="PTHR11638">
    <property type="entry name" value="ATP-DEPENDENT CLP PROTEASE"/>
    <property type="match status" value="1"/>
</dbReference>
<dbReference type="SUPFAM" id="SSF52540">
    <property type="entry name" value="P-loop containing nucleoside triphosphate hydrolases"/>
    <property type="match status" value="2"/>
</dbReference>
<dbReference type="PATRIC" id="fig|1618432.3.peg.774"/>
<dbReference type="Gene3D" id="3.40.50.300">
    <property type="entry name" value="P-loop containing nucleotide triphosphate hydrolases"/>
    <property type="match status" value="2"/>
</dbReference>
<feature type="domain" description="Clp ATPase C-terminal" evidence="6">
    <location>
        <begin position="388"/>
        <end position="473"/>
    </location>
</feature>
<dbReference type="InterPro" id="IPR019489">
    <property type="entry name" value="Clp_ATPase_C"/>
</dbReference>
<evidence type="ECO:0000313" key="7">
    <source>
        <dbReference type="EMBL" id="KKQ76724.1"/>
    </source>
</evidence>
<reference evidence="7 8" key="1">
    <citation type="journal article" date="2015" name="Nature">
        <title>rRNA introns, odd ribosomes, and small enigmatic genomes across a large radiation of phyla.</title>
        <authorList>
            <person name="Brown C.T."/>
            <person name="Hug L.A."/>
            <person name="Thomas B.C."/>
            <person name="Sharon I."/>
            <person name="Castelle C.J."/>
            <person name="Singh A."/>
            <person name="Wilkins M.J."/>
            <person name="Williams K.H."/>
            <person name="Banfield J.F."/>
        </authorList>
    </citation>
    <scope>NUCLEOTIDE SEQUENCE [LARGE SCALE GENOMIC DNA]</scope>
</reference>
<keyword evidence="1" id="KW-0677">Repeat</keyword>
<dbReference type="InterPro" id="IPR050130">
    <property type="entry name" value="ClpA_ClpB"/>
</dbReference>
<dbReference type="AlphaFoldDB" id="A0A0G0MSS0"/>
<comment type="caution">
    <text evidence="7">The sequence shown here is derived from an EMBL/GenBank/DDBJ whole genome shotgun (WGS) entry which is preliminary data.</text>
</comment>
<keyword evidence="2" id="KW-0547">Nucleotide-binding</keyword>
<dbReference type="SMART" id="SM00382">
    <property type="entry name" value="AAA"/>
    <property type="match status" value="1"/>
</dbReference>
<dbReference type="PRINTS" id="PR00300">
    <property type="entry name" value="CLPPROTEASEA"/>
</dbReference>
<dbReference type="InterPro" id="IPR027417">
    <property type="entry name" value="P-loop_NTPase"/>
</dbReference>
<dbReference type="Pfam" id="PF07724">
    <property type="entry name" value="AAA_2"/>
    <property type="match status" value="1"/>
</dbReference>
<dbReference type="InterPro" id="IPR001270">
    <property type="entry name" value="ClpA/B"/>
</dbReference>
<dbReference type="Proteomes" id="UP000034324">
    <property type="component" value="Unassembled WGS sequence"/>
</dbReference>
<evidence type="ECO:0000256" key="2">
    <source>
        <dbReference type="ARBA" id="ARBA00022741"/>
    </source>
</evidence>
<feature type="domain" description="AAA+ ATPase" evidence="5">
    <location>
        <begin position="224"/>
        <end position="389"/>
    </location>
</feature>
<dbReference type="Pfam" id="PF17871">
    <property type="entry name" value="AAA_lid_9"/>
    <property type="match status" value="1"/>
</dbReference>
<dbReference type="SMART" id="SM01086">
    <property type="entry name" value="ClpB_D2-small"/>
    <property type="match status" value="1"/>
</dbReference>
<dbReference type="PANTHER" id="PTHR11638:SF18">
    <property type="entry name" value="HEAT SHOCK PROTEIN 104"/>
    <property type="match status" value="1"/>
</dbReference>
<keyword evidence="3 7" id="KW-0067">ATP-binding</keyword>
<dbReference type="GO" id="GO:0005524">
    <property type="term" value="F:ATP binding"/>
    <property type="evidence" value="ECO:0007669"/>
    <property type="project" value="UniProtKB-KW"/>
</dbReference>
<evidence type="ECO:0000259" key="5">
    <source>
        <dbReference type="SMART" id="SM00382"/>
    </source>
</evidence>
<evidence type="ECO:0000256" key="1">
    <source>
        <dbReference type="ARBA" id="ARBA00022737"/>
    </source>
</evidence>